<name>A0AAE0EQM0_9CHLO</name>
<gene>
    <name evidence="2" type="ORF">CYMTET_53165</name>
</gene>
<evidence type="ECO:0000313" key="3">
    <source>
        <dbReference type="Proteomes" id="UP001190700"/>
    </source>
</evidence>
<accession>A0AAE0EQM0</accession>
<protein>
    <submittedName>
        <fullName evidence="2">Uncharacterized protein</fullName>
    </submittedName>
</protein>
<comment type="caution">
    <text evidence="2">The sequence shown here is derived from an EMBL/GenBank/DDBJ whole genome shotgun (WGS) entry which is preliminary data.</text>
</comment>
<keyword evidence="3" id="KW-1185">Reference proteome</keyword>
<feature type="region of interest" description="Disordered" evidence="1">
    <location>
        <begin position="49"/>
        <end position="71"/>
    </location>
</feature>
<dbReference type="EMBL" id="LGRX02034890">
    <property type="protein sequence ID" value="KAK3236709.1"/>
    <property type="molecule type" value="Genomic_DNA"/>
</dbReference>
<evidence type="ECO:0000256" key="1">
    <source>
        <dbReference type="SAM" id="MobiDB-lite"/>
    </source>
</evidence>
<dbReference type="Proteomes" id="UP001190700">
    <property type="component" value="Unassembled WGS sequence"/>
</dbReference>
<sequence>MRFQNPKSCIERGDDIKDVSSLQIFGSFRGTSSDSMGIGSRGPSLYESMQKHTANSEIQDASRPSSRAGDTMSLVRVCSPPVDERHPRNKELVEESLHFIQQQSGSPKSSIMMADRALEADEAGPSSRSLFLHQTEDGLTTVTNPMSADVEIEQVEGQATLGVGVDSASPSPRPRTYLYRRTMPSVAGSQDRPSATEKCMKASALGREVKMRNMTPSKLEVPSSTFTPSLLGVNVNRRRIRRVNTGFLEVEHGYHRLIVAVQAYHLAGKLT</sequence>
<evidence type="ECO:0000313" key="2">
    <source>
        <dbReference type="EMBL" id="KAK3236709.1"/>
    </source>
</evidence>
<proteinExistence type="predicted"/>
<reference evidence="2 3" key="1">
    <citation type="journal article" date="2015" name="Genome Biol. Evol.">
        <title>Comparative Genomics of a Bacterivorous Green Alga Reveals Evolutionary Causalities and Consequences of Phago-Mixotrophic Mode of Nutrition.</title>
        <authorList>
            <person name="Burns J.A."/>
            <person name="Paasch A."/>
            <person name="Narechania A."/>
            <person name="Kim E."/>
        </authorList>
    </citation>
    <scope>NUCLEOTIDE SEQUENCE [LARGE SCALE GENOMIC DNA]</scope>
    <source>
        <strain evidence="2 3">PLY_AMNH</strain>
    </source>
</reference>
<dbReference type="AlphaFoldDB" id="A0AAE0EQM0"/>
<feature type="compositionally biased region" description="Polar residues" evidence="1">
    <location>
        <begin position="51"/>
        <end position="65"/>
    </location>
</feature>
<organism evidence="2 3">
    <name type="scientific">Cymbomonas tetramitiformis</name>
    <dbReference type="NCBI Taxonomy" id="36881"/>
    <lineage>
        <taxon>Eukaryota</taxon>
        <taxon>Viridiplantae</taxon>
        <taxon>Chlorophyta</taxon>
        <taxon>Pyramimonadophyceae</taxon>
        <taxon>Pyramimonadales</taxon>
        <taxon>Pyramimonadaceae</taxon>
        <taxon>Cymbomonas</taxon>
    </lineage>
</organism>